<keyword evidence="3 6" id="KW-0812">Transmembrane</keyword>
<proteinExistence type="predicted"/>
<evidence type="ECO:0000313" key="8">
    <source>
        <dbReference type="Proteomes" id="UP000243799"/>
    </source>
</evidence>
<dbReference type="GO" id="GO:0005886">
    <property type="term" value="C:plasma membrane"/>
    <property type="evidence" value="ECO:0007669"/>
    <property type="project" value="UniProtKB-SubCell"/>
</dbReference>
<feature type="transmembrane region" description="Helical" evidence="6">
    <location>
        <begin position="391"/>
        <end position="414"/>
    </location>
</feature>
<comment type="subcellular location">
    <subcellularLocation>
        <location evidence="1">Cell membrane</location>
        <topology evidence="1">Multi-pass membrane protein</topology>
    </subcellularLocation>
</comment>
<dbReference type="InterPro" id="IPR011701">
    <property type="entry name" value="MFS"/>
</dbReference>
<dbReference type="CDD" id="cd06173">
    <property type="entry name" value="MFS_MefA_like"/>
    <property type="match status" value="1"/>
</dbReference>
<feature type="transmembrane region" description="Helical" evidence="6">
    <location>
        <begin position="36"/>
        <end position="58"/>
    </location>
</feature>
<evidence type="ECO:0000256" key="4">
    <source>
        <dbReference type="ARBA" id="ARBA00022989"/>
    </source>
</evidence>
<organism evidence="7 8">
    <name type="scientific">Amycolatopsis marina</name>
    <dbReference type="NCBI Taxonomy" id="490629"/>
    <lineage>
        <taxon>Bacteria</taxon>
        <taxon>Bacillati</taxon>
        <taxon>Actinomycetota</taxon>
        <taxon>Actinomycetes</taxon>
        <taxon>Pseudonocardiales</taxon>
        <taxon>Pseudonocardiaceae</taxon>
        <taxon>Amycolatopsis</taxon>
    </lineage>
</organism>
<gene>
    <name evidence="7" type="ORF">SAMN05216266_11836</name>
</gene>
<dbReference type="GO" id="GO:0016301">
    <property type="term" value="F:kinase activity"/>
    <property type="evidence" value="ECO:0007669"/>
    <property type="project" value="UniProtKB-KW"/>
</dbReference>
<feature type="transmembrane region" description="Helical" evidence="6">
    <location>
        <begin position="434"/>
        <end position="451"/>
    </location>
</feature>
<keyword evidence="4 6" id="KW-1133">Transmembrane helix</keyword>
<feature type="transmembrane region" description="Helical" evidence="6">
    <location>
        <begin position="101"/>
        <end position="119"/>
    </location>
</feature>
<dbReference type="SUPFAM" id="SSF103473">
    <property type="entry name" value="MFS general substrate transporter"/>
    <property type="match status" value="1"/>
</dbReference>
<protein>
    <submittedName>
        <fullName evidence="7">dTMP kinase</fullName>
    </submittedName>
</protein>
<feature type="transmembrane region" description="Helical" evidence="6">
    <location>
        <begin position="354"/>
        <end position="379"/>
    </location>
</feature>
<keyword evidence="8" id="KW-1185">Reference proteome</keyword>
<dbReference type="Gene3D" id="1.20.1250.20">
    <property type="entry name" value="MFS general substrate transporter like domains"/>
    <property type="match status" value="1"/>
</dbReference>
<accession>A0A1I1BWL5</accession>
<feature type="transmembrane region" description="Helical" evidence="6">
    <location>
        <begin position="269"/>
        <end position="287"/>
    </location>
</feature>
<dbReference type="Gene3D" id="3.40.50.300">
    <property type="entry name" value="P-loop containing nucleotide triphosphate hydrolases"/>
    <property type="match status" value="1"/>
</dbReference>
<feature type="transmembrane region" description="Helical" evidence="6">
    <location>
        <begin position="331"/>
        <end position="348"/>
    </location>
</feature>
<feature type="transmembrane region" description="Helical" evidence="6">
    <location>
        <begin position="299"/>
        <end position="319"/>
    </location>
</feature>
<dbReference type="InterPro" id="IPR036259">
    <property type="entry name" value="MFS_trans_sf"/>
</dbReference>
<evidence type="ECO:0000256" key="3">
    <source>
        <dbReference type="ARBA" id="ARBA00022692"/>
    </source>
</evidence>
<keyword evidence="2" id="KW-1003">Cell membrane</keyword>
<feature type="transmembrane region" description="Helical" evidence="6">
    <location>
        <begin position="164"/>
        <end position="191"/>
    </location>
</feature>
<dbReference type="InterPro" id="IPR027417">
    <property type="entry name" value="P-loop_NTPase"/>
</dbReference>
<dbReference type="GO" id="GO:0022857">
    <property type="term" value="F:transmembrane transporter activity"/>
    <property type="evidence" value="ECO:0007669"/>
    <property type="project" value="InterPro"/>
</dbReference>
<evidence type="ECO:0000256" key="6">
    <source>
        <dbReference type="SAM" id="Phobius"/>
    </source>
</evidence>
<dbReference type="PANTHER" id="PTHR23513">
    <property type="entry name" value="INTEGRAL MEMBRANE EFFLUX PROTEIN-RELATED"/>
    <property type="match status" value="1"/>
</dbReference>
<keyword evidence="7" id="KW-0808">Transferase</keyword>
<dbReference type="Proteomes" id="UP000243799">
    <property type="component" value="Unassembled WGS sequence"/>
</dbReference>
<evidence type="ECO:0000313" key="7">
    <source>
        <dbReference type="EMBL" id="SFB54527.1"/>
    </source>
</evidence>
<dbReference type="PANTHER" id="PTHR23513:SF6">
    <property type="entry name" value="MAJOR FACILITATOR SUPERFAMILY ASSOCIATED DOMAIN-CONTAINING PROTEIN"/>
    <property type="match status" value="1"/>
</dbReference>
<evidence type="ECO:0000256" key="5">
    <source>
        <dbReference type="ARBA" id="ARBA00023136"/>
    </source>
</evidence>
<dbReference type="STRING" id="490629.SAMN05216266_11836"/>
<dbReference type="SUPFAM" id="SSF52540">
    <property type="entry name" value="P-loop containing nucleoside triphosphate hydrolases"/>
    <property type="match status" value="1"/>
</dbReference>
<dbReference type="Pfam" id="PF07690">
    <property type="entry name" value="MFS_1"/>
    <property type="match status" value="1"/>
</dbReference>
<name>A0A1I1BWL5_9PSEU</name>
<feature type="transmembrane region" description="Helical" evidence="6">
    <location>
        <begin position="203"/>
        <end position="223"/>
    </location>
</feature>
<feature type="transmembrane region" description="Helical" evidence="6">
    <location>
        <begin position="70"/>
        <end position="94"/>
    </location>
</feature>
<dbReference type="RefSeq" id="WP_245788655.1">
    <property type="nucleotide sequence ID" value="NZ_FOKG01000018.1"/>
</dbReference>
<reference evidence="8" key="1">
    <citation type="submission" date="2016-10" db="EMBL/GenBank/DDBJ databases">
        <authorList>
            <person name="Varghese N."/>
            <person name="Submissions S."/>
        </authorList>
    </citation>
    <scope>NUCLEOTIDE SEQUENCE [LARGE SCALE GENOMIC DNA]</scope>
    <source>
        <strain evidence="8">CGMCC 4.3568</strain>
    </source>
</reference>
<keyword evidence="5 6" id="KW-0472">Membrane</keyword>
<evidence type="ECO:0000256" key="1">
    <source>
        <dbReference type="ARBA" id="ARBA00004651"/>
    </source>
</evidence>
<dbReference type="AlphaFoldDB" id="A0A1I1BWL5"/>
<keyword evidence="7" id="KW-0418">Kinase</keyword>
<sequence>MVRIAAAGDGTAVARQGASTFHQARLVLVLRPFRRLWLVTGLCSSADWLTVLALAALASSTATSATGVNFALPGVLFANLLPGLLFAPIGGLLADRFDRRTVMAAADVVRFGLLLSIAFADTYWWIFAGTFLMQVATILWIPCKDAALPNLLRRPEQLPAATQVGLVMTYGLSVLVGGGLFVLVTGAGTVLQLPAGFFGTNGLVKAAIVLAALFYLGSAAMIVTRLPELSLHTTAASAPHTEEQRPPRLWEMVRDGAGYVWRTPLVRGLLLGMMGALAAGGAVVGAAQSYVLSLGGGQAAFGLLLLAIFLGLITGLVGAPKLAPKLPQERLFGAAIIVAGTALVPMALSPHIVVSLVASVVVGAAAGATFLTGVTIIGSRVEDSMRGRVNAVYQAMLKVVLGCSVALSSLLVTMMQTRTMTLWRHTFSVDGTRPVILAGGLLAVLVGVLAYRQMDTRRAEPILADLRGVIRPRPHAGSGLLITVEGSGAADTAEQATRLTSHLRARGHHTVLFGDVKPDDDRLAALVLRASPKGHRAWALAAAAVRADIVECQVRPALTAGTVVVMERVLESRFSTAADVDRAELRSLADWAGAKLRPDLVVLLDTPTVPAGEATAAGHWSVEELVSEIATVASDRYLLVDADGSADEVAERVTSAIDPVLSELFPCSDR</sequence>
<evidence type="ECO:0000256" key="2">
    <source>
        <dbReference type="ARBA" id="ARBA00022475"/>
    </source>
</evidence>
<dbReference type="EMBL" id="FOKG01000018">
    <property type="protein sequence ID" value="SFB54527.1"/>
    <property type="molecule type" value="Genomic_DNA"/>
</dbReference>
<feature type="transmembrane region" description="Helical" evidence="6">
    <location>
        <begin position="125"/>
        <end position="143"/>
    </location>
</feature>